<evidence type="ECO:0008006" key="3">
    <source>
        <dbReference type="Google" id="ProtNLM"/>
    </source>
</evidence>
<protein>
    <recommendedName>
        <fullName evidence="3">SAF domain-containing protein</fullName>
    </recommendedName>
</protein>
<proteinExistence type="predicted"/>
<dbReference type="RefSeq" id="WP_340295279.1">
    <property type="nucleotide sequence ID" value="NZ_JBBEOI010000224.1"/>
</dbReference>
<name>A0ABV7WD70_9MICO</name>
<gene>
    <name evidence="1" type="ORF">ACFOLH_01100</name>
</gene>
<accession>A0ABV7WD70</accession>
<organism evidence="1 2">
    <name type="scientific">Aquipuribacter hungaricus</name>
    <dbReference type="NCBI Taxonomy" id="545624"/>
    <lineage>
        <taxon>Bacteria</taxon>
        <taxon>Bacillati</taxon>
        <taxon>Actinomycetota</taxon>
        <taxon>Actinomycetes</taxon>
        <taxon>Micrococcales</taxon>
        <taxon>Intrasporangiaceae</taxon>
        <taxon>Aquipuribacter</taxon>
    </lineage>
</organism>
<keyword evidence="2" id="KW-1185">Reference proteome</keyword>
<evidence type="ECO:0000313" key="2">
    <source>
        <dbReference type="Proteomes" id="UP001595685"/>
    </source>
</evidence>
<evidence type="ECO:0000313" key="1">
    <source>
        <dbReference type="EMBL" id="MFC3686932.1"/>
    </source>
</evidence>
<comment type="caution">
    <text evidence="1">The sequence shown here is derived from an EMBL/GenBank/DDBJ whole genome shotgun (WGS) entry which is preliminary data.</text>
</comment>
<sequence>MRTPAWPSGAGRVGFDPGSRRRVRRTAARARPLLLPVAVVLATALALGAGPGTDAVGLPPPGLVVPVDRVLVAVQPADPAVLALAPPGSRVDVYAAVSPVASDPFAEGPAPPGQRVVDGALVVGPPAVGGLTGAGPVDGAGGGGSGLLTGAPAATGIALAVTDGEAAALAARAGTALLVAVRGQP</sequence>
<reference evidence="2" key="1">
    <citation type="journal article" date="2019" name="Int. J. Syst. Evol. Microbiol.">
        <title>The Global Catalogue of Microorganisms (GCM) 10K type strain sequencing project: providing services to taxonomists for standard genome sequencing and annotation.</title>
        <authorList>
            <consortium name="The Broad Institute Genomics Platform"/>
            <consortium name="The Broad Institute Genome Sequencing Center for Infectious Disease"/>
            <person name="Wu L."/>
            <person name="Ma J."/>
        </authorList>
    </citation>
    <scope>NUCLEOTIDE SEQUENCE [LARGE SCALE GENOMIC DNA]</scope>
    <source>
        <strain evidence="2">NCAIM B.02333</strain>
    </source>
</reference>
<dbReference type="Proteomes" id="UP001595685">
    <property type="component" value="Unassembled WGS sequence"/>
</dbReference>
<dbReference type="EMBL" id="JBHRWW010000001">
    <property type="protein sequence ID" value="MFC3686932.1"/>
    <property type="molecule type" value="Genomic_DNA"/>
</dbReference>